<gene>
    <name evidence="8" type="ORF">ACHIPV_29015</name>
    <name evidence="6" type="ORF">ACHIPZ_25205</name>
    <name evidence="7" type="ORF">ACHIRB_27235</name>
</gene>
<dbReference type="SMART" id="SM00346">
    <property type="entry name" value="HTH_ICLR"/>
    <property type="match status" value="1"/>
</dbReference>
<evidence type="ECO:0000256" key="1">
    <source>
        <dbReference type="ARBA" id="ARBA00023015"/>
    </source>
</evidence>
<accession>A0ABW7JTZ1</accession>
<evidence type="ECO:0000313" key="11">
    <source>
        <dbReference type="Proteomes" id="UP001609219"/>
    </source>
</evidence>
<dbReference type="EMBL" id="JBIMSN010000140">
    <property type="protein sequence ID" value="MFH5232237.1"/>
    <property type="molecule type" value="Genomic_DNA"/>
</dbReference>
<dbReference type="PROSITE" id="PS51077">
    <property type="entry name" value="HTH_ICLR"/>
    <property type="match status" value="1"/>
</dbReference>
<feature type="domain" description="HTH iclR-type" evidence="4">
    <location>
        <begin position="10"/>
        <end position="71"/>
    </location>
</feature>
<evidence type="ECO:0000313" key="7">
    <source>
        <dbReference type="EMBL" id="MFH5232237.1"/>
    </source>
</evidence>
<dbReference type="Gene3D" id="1.10.10.10">
    <property type="entry name" value="Winged helix-like DNA-binding domain superfamily/Winged helix DNA-binding domain"/>
    <property type="match status" value="1"/>
</dbReference>
<dbReference type="Pfam" id="PF01614">
    <property type="entry name" value="IclR_C"/>
    <property type="match status" value="1"/>
</dbReference>
<dbReference type="Proteomes" id="UP001609176">
    <property type="component" value="Unassembled WGS sequence"/>
</dbReference>
<reference evidence="9 10" key="1">
    <citation type="submission" date="2024-10" db="EMBL/GenBank/DDBJ databases">
        <authorList>
            <person name="Riesco R."/>
        </authorList>
    </citation>
    <scope>NUCLEOTIDE SEQUENCE [LARGE SCALE GENOMIC DNA]</scope>
    <source>
        <strain evidence="8 10">NCIMB 15448</strain>
        <strain evidence="6 9">NCIMB 15449</strain>
        <strain evidence="7 11">NCIMB 15450</strain>
    </source>
</reference>
<dbReference type="PROSITE" id="PS51078">
    <property type="entry name" value="ICLR_ED"/>
    <property type="match status" value="1"/>
</dbReference>
<keyword evidence="11" id="KW-1185">Reference proteome</keyword>
<dbReference type="InterPro" id="IPR005471">
    <property type="entry name" value="Tscrpt_reg_IclR_N"/>
</dbReference>
<evidence type="ECO:0000313" key="8">
    <source>
        <dbReference type="EMBL" id="MFH5245875.1"/>
    </source>
</evidence>
<comment type="caution">
    <text evidence="6">The sequence shown here is derived from an EMBL/GenBank/DDBJ whole genome shotgun (WGS) entry which is preliminary data.</text>
</comment>
<evidence type="ECO:0000259" key="5">
    <source>
        <dbReference type="PROSITE" id="PS51078"/>
    </source>
</evidence>
<dbReference type="Proteomes" id="UP001609175">
    <property type="component" value="Unassembled WGS sequence"/>
</dbReference>
<name>A0ABW7JTZ1_9NOCA</name>
<evidence type="ECO:0000313" key="9">
    <source>
        <dbReference type="Proteomes" id="UP001609175"/>
    </source>
</evidence>
<dbReference type="Gene3D" id="3.30.450.40">
    <property type="match status" value="1"/>
</dbReference>
<evidence type="ECO:0000313" key="6">
    <source>
        <dbReference type="EMBL" id="MFH5211475.1"/>
    </source>
</evidence>
<organism evidence="6 9">
    <name type="scientific">Antrihabitans spumae</name>
    <dbReference type="NCBI Taxonomy" id="3373370"/>
    <lineage>
        <taxon>Bacteria</taxon>
        <taxon>Bacillati</taxon>
        <taxon>Actinomycetota</taxon>
        <taxon>Actinomycetes</taxon>
        <taxon>Mycobacteriales</taxon>
        <taxon>Nocardiaceae</taxon>
        <taxon>Antrihabitans</taxon>
    </lineage>
</organism>
<dbReference type="RefSeq" id="WP_395117987.1">
    <property type="nucleotide sequence ID" value="NZ_JBIMSN010000140.1"/>
</dbReference>
<dbReference type="InterPro" id="IPR050707">
    <property type="entry name" value="HTH_MetabolicPath_Reg"/>
</dbReference>
<proteinExistence type="predicted"/>
<dbReference type="EMBL" id="JBIMSO010000121">
    <property type="protein sequence ID" value="MFH5211475.1"/>
    <property type="molecule type" value="Genomic_DNA"/>
</dbReference>
<feature type="domain" description="IclR-ED" evidence="5">
    <location>
        <begin position="72"/>
        <end position="253"/>
    </location>
</feature>
<dbReference type="Pfam" id="PF09339">
    <property type="entry name" value="HTH_IclR"/>
    <property type="match status" value="1"/>
</dbReference>
<protein>
    <submittedName>
        <fullName evidence="6">IclR family transcriptional regulator</fullName>
    </submittedName>
</protein>
<evidence type="ECO:0000256" key="3">
    <source>
        <dbReference type="ARBA" id="ARBA00023163"/>
    </source>
</evidence>
<keyword evidence="2" id="KW-0238">DNA-binding</keyword>
<dbReference type="InterPro" id="IPR036390">
    <property type="entry name" value="WH_DNA-bd_sf"/>
</dbReference>
<keyword evidence="1" id="KW-0805">Transcription regulation</keyword>
<dbReference type="EMBL" id="JBIMSP010000105">
    <property type="protein sequence ID" value="MFH5245875.1"/>
    <property type="molecule type" value="Genomic_DNA"/>
</dbReference>
<dbReference type="SUPFAM" id="SSF46785">
    <property type="entry name" value="Winged helix' DNA-binding domain"/>
    <property type="match status" value="1"/>
</dbReference>
<evidence type="ECO:0000313" key="10">
    <source>
        <dbReference type="Proteomes" id="UP001609176"/>
    </source>
</evidence>
<dbReference type="PANTHER" id="PTHR30136:SF24">
    <property type="entry name" value="HTH-TYPE TRANSCRIPTIONAL REPRESSOR ALLR"/>
    <property type="match status" value="1"/>
</dbReference>
<dbReference type="PANTHER" id="PTHR30136">
    <property type="entry name" value="HELIX-TURN-HELIX TRANSCRIPTIONAL REGULATOR, ICLR FAMILY"/>
    <property type="match status" value="1"/>
</dbReference>
<evidence type="ECO:0000259" key="4">
    <source>
        <dbReference type="PROSITE" id="PS51077"/>
    </source>
</evidence>
<evidence type="ECO:0000256" key="2">
    <source>
        <dbReference type="ARBA" id="ARBA00023125"/>
    </source>
</evidence>
<dbReference type="SUPFAM" id="SSF55781">
    <property type="entry name" value="GAF domain-like"/>
    <property type="match status" value="1"/>
</dbReference>
<dbReference type="InterPro" id="IPR029016">
    <property type="entry name" value="GAF-like_dom_sf"/>
</dbReference>
<dbReference type="InterPro" id="IPR014757">
    <property type="entry name" value="Tscrpt_reg_IclR_C"/>
</dbReference>
<sequence length="254" mass="26957">MAGNTGRPGASVISRALALLSAFDQHHRSLTLTELAERADLPTATAYRQINELVDGGALIRNSSGEYMIGRMIWNLGLLAPVQTGLREVASPFLHDIYAATRATVHLAVREGDRVLYVDRLSGHASVPVVSKVGSTLPMHCTGVGKVLLAYAPADVHARALAALTRVTPFTITQPVRLNEQLTRIRRDGYATTIEEMTLGACSVAVPITGGIGGESKVIAALGIVVPSLKRDRPRLTAALHVAAQGISRSMPTT</sequence>
<dbReference type="InterPro" id="IPR036388">
    <property type="entry name" value="WH-like_DNA-bd_sf"/>
</dbReference>
<dbReference type="Proteomes" id="UP001609219">
    <property type="component" value="Unassembled WGS sequence"/>
</dbReference>
<keyword evidence="3" id="KW-0804">Transcription</keyword>